<dbReference type="OrthoDB" id="1652385at2759"/>
<dbReference type="Gramene" id="Jr15_02700_p1">
    <property type="protein sequence ID" value="cds.Jr15_02700_p1"/>
    <property type="gene ID" value="Jr15_02700"/>
</dbReference>
<dbReference type="Pfam" id="PF13962">
    <property type="entry name" value="PGG"/>
    <property type="match status" value="1"/>
</dbReference>
<accession>A0A2I4F197</accession>
<gene>
    <name evidence="2" type="primary">LOC108994599</name>
</gene>
<dbReference type="Proteomes" id="UP000235220">
    <property type="component" value="Chromosome 15"/>
</dbReference>
<evidence type="ECO:0000313" key="1">
    <source>
        <dbReference type="Proteomes" id="UP000235220"/>
    </source>
</evidence>
<keyword evidence="1" id="KW-1185">Reference proteome</keyword>
<proteinExistence type="predicted"/>
<evidence type="ECO:0000313" key="2">
    <source>
        <dbReference type="RefSeq" id="XP_018825419.2"/>
    </source>
</evidence>
<dbReference type="GeneID" id="108994599"/>
<dbReference type="STRING" id="51240.A0A2I4F197"/>
<dbReference type="AlphaFoldDB" id="A0A2I4F197"/>
<protein>
    <submittedName>
        <fullName evidence="2">Uncharacterized protein LOC108994599 isoform X1</fullName>
    </submittedName>
</protein>
<dbReference type="InterPro" id="IPR036770">
    <property type="entry name" value="Ankyrin_rpt-contain_sf"/>
</dbReference>
<dbReference type="PANTHER" id="PTHR24177">
    <property type="entry name" value="CASKIN"/>
    <property type="match status" value="1"/>
</dbReference>
<dbReference type="PANTHER" id="PTHR24177:SF292">
    <property type="entry name" value="ANKYRIN REPEAT FAMILY PROTEIN-RELATED"/>
    <property type="match status" value="1"/>
</dbReference>
<dbReference type="KEGG" id="jre:108994599"/>
<dbReference type="GO" id="GO:0016020">
    <property type="term" value="C:membrane"/>
    <property type="evidence" value="ECO:0000318"/>
    <property type="project" value="GO_Central"/>
</dbReference>
<name>A0A2I4F197_JUGRE</name>
<sequence length="574" mass="65185">MEEGDILLSQSRAFYAPLLRAALADDWKAAKAFIQNHPYSIRAKITKEEGTALHNAAAAKRTHFVKKLVRLMEPKELELRTNGDCTTLYFAAQSEIVTIAKVMVKKNNNLPSIYPKNCIQVSPLYAAIRTGNREMVSYLYSVTPIEDLASVDLIELLIATISTDLYDTALKILDTLTLAPDQEKDLLWYPLEMLARKPSEIGSKIRPSVWERCLNFCFRGRICNKAMMQASTHQLVHRLWKQFGNDNFLSTVVHYHMKLLVEAAKVGNVEFLIILIRSYPDLIWQVDEEYGTLFHVAIQHRQRHVFNLIYEIGVMKGNLASYHAKGRNNMLHLAGELPSSDRLNIVSGAALQMKRELLWFQEIENIVPKSYVNEPNEKGETPRDIFVKTHEELQKNGEKWMKDTANSCMLVAALIATVVFPAAFALPGGNNQETGIPIFLEDSYFVVFFISDAIAMSFSSTSILVFLSILTSRYTERDFLNSLPRRLALGLATLLISIVGMLIAFTSACFLVFKHKSSVPIRIIVVAPIVPISFFVILHYGLWLDIFHSAFYSNRFLFRSHNRLFKQAIQLGKE</sequence>
<dbReference type="InterPro" id="IPR026961">
    <property type="entry name" value="PGG_dom"/>
</dbReference>
<reference evidence="2" key="1">
    <citation type="submission" date="2025-08" db="UniProtKB">
        <authorList>
            <consortium name="RefSeq"/>
        </authorList>
    </citation>
    <scope>IDENTIFICATION</scope>
    <source>
        <tissue evidence="2">Leaves</tissue>
    </source>
</reference>
<organism evidence="1 2">
    <name type="scientific">Juglans regia</name>
    <name type="common">English walnut</name>
    <dbReference type="NCBI Taxonomy" id="51240"/>
    <lineage>
        <taxon>Eukaryota</taxon>
        <taxon>Viridiplantae</taxon>
        <taxon>Streptophyta</taxon>
        <taxon>Embryophyta</taxon>
        <taxon>Tracheophyta</taxon>
        <taxon>Spermatophyta</taxon>
        <taxon>Magnoliopsida</taxon>
        <taxon>eudicotyledons</taxon>
        <taxon>Gunneridae</taxon>
        <taxon>Pentapetalae</taxon>
        <taxon>rosids</taxon>
        <taxon>fabids</taxon>
        <taxon>Fagales</taxon>
        <taxon>Juglandaceae</taxon>
        <taxon>Juglans</taxon>
    </lineage>
</organism>
<dbReference type="Gene3D" id="1.25.40.20">
    <property type="entry name" value="Ankyrin repeat-containing domain"/>
    <property type="match status" value="1"/>
</dbReference>
<dbReference type="SUPFAM" id="SSF48403">
    <property type="entry name" value="Ankyrin repeat"/>
    <property type="match status" value="1"/>
</dbReference>
<dbReference type="RefSeq" id="XP_018825419.2">
    <property type="nucleotide sequence ID" value="XM_018969874.2"/>
</dbReference>